<dbReference type="AlphaFoldDB" id="A0A517STP7"/>
<dbReference type="EMBL" id="CP036272">
    <property type="protein sequence ID" value="QDT59443.1"/>
    <property type="molecule type" value="Genomic_DNA"/>
</dbReference>
<keyword evidence="1" id="KW-0378">Hydrolase</keyword>
<proteinExistence type="predicted"/>
<dbReference type="GO" id="GO:0016787">
    <property type="term" value="F:hydrolase activity"/>
    <property type="evidence" value="ECO:0007669"/>
    <property type="project" value="UniProtKB-KW"/>
</dbReference>
<dbReference type="RefSeq" id="WP_145271323.1">
    <property type="nucleotide sequence ID" value="NZ_CP036272.1"/>
</dbReference>
<dbReference type="Proteomes" id="UP000315003">
    <property type="component" value="Chromosome"/>
</dbReference>
<keyword evidence="2" id="KW-1185">Reference proteome</keyword>
<dbReference type="SUPFAM" id="SSF53474">
    <property type="entry name" value="alpha/beta-Hydrolases"/>
    <property type="match status" value="1"/>
</dbReference>
<evidence type="ECO:0000313" key="2">
    <source>
        <dbReference type="Proteomes" id="UP000315003"/>
    </source>
</evidence>
<organism evidence="1 2">
    <name type="scientific">Stieleria bergensis</name>
    <dbReference type="NCBI Taxonomy" id="2528025"/>
    <lineage>
        <taxon>Bacteria</taxon>
        <taxon>Pseudomonadati</taxon>
        <taxon>Planctomycetota</taxon>
        <taxon>Planctomycetia</taxon>
        <taxon>Pirellulales</taxon>
        <taxon>Pirellulaceae</taxon>
        <taxon>Stieleria</taxon>
    </lineage>
</organism>
<dbReference type="PANTHER" id="PTHR12277:SF81">
    <property type="entry name" value="PROTEIN ABHD13"/>
    <property type="match status" value="1"/>
</dbReference>
<dbReference type="OrthoDB" id="9776685at2"/>
<accession>A0A517STP7</accession>
<sequence>MKSILDDPAISGRYLFPQDRTVADPFIVKSDAAELACYRKILDTEALTIIHFHGNGEAVADHVPFMADVFADMGLNSLFVEYREYGESTGEAKLVAMLGDGEAAMTAADVSPETAIVFGRSIGSLYAIELAHRQPNIAGLIIESGIADPSERFLTYADLESAGFDEAAVKTEVKRYFNHKKKLSGYTHPLLTLHTENDGLIDISHAERSHKWAGSRQKRLVRFPRGNHNTIFRANVSEYLDALKKFVESIRP</sequence>
<dbReference type="InterPro" id="IPR029058">
    <property type="entry name" value="AB_hydrolase_fold"/>
</dbReference>
<reference evidence="1 2" key="1">
    <citation type="submission" date="2019-02" db="EMBL/GenBank/DDBJ databases">
        <title>Deep-cultivation of Planctomycetes and their phenomic and genomic characterization uncovers novel biology.</title>
        <authorList>
            <person name="Wiegand S."/>
            <person name="Jogler M."/>
            <person name="Boedeker C."/>
            <person name="Pinto D."/>
            <person name="Vollmers J."/>
            <person name="Rivas-Marin E."/>
            <person name="Kohn T."/>
            <person name="Peeters S.H."/>
            <person name="Heuer A."/>
            <person name="Rast P."/>
            <person name="Oberbeckmann S."/>
            <person name="Bunk B."/>
            <person name="Jeske O."/>
            <person name="Meyerdierks A."/>
            <person name="Storesund J.E."/>
            <person name="Kallscheuer N."/>
            <person name="Luecker S."/>
            <person name="Lage O.M."/>
            <person name="Pohl T."/>
            <person name="Merkel B.J."/>
            <person name="Hornburger P."/>
            <person name="Mueller R.-W."/>
            <person name="Bruemmer F."/>
            <person name="Labrenz M."/>
            <person name="Spormann A.M."/>
            <person name="Op den Camp H."/>
            <person name="Overmann J."/>
            <person name="Amann R."/>
            <person name="Jetten M.S.M."/>
            <person name="Mascher T."/>
            <person name="Medema M.H."/>
            <person name="Devos D.P."/>
            <person name="Kaster A.-K."/>
            <person name="Ovreas L."/>
            <person name="Rohde M."/>
            <person name="Galperin M.Y."/>
            <person name="Jogler C."/>
        </authorList>
    </citation>
    <scope>NUCLEOTIDE SEQUENCE [LARGE SCALE GENOMIC DNA]</scope>
    <source>
        <strain evidence="1 2">SV_7m_r</strain>
    </source>
</reference>
<dbReference type="PANTHER" id="PTHR12277">
    <property type="entry name" value="ALPHA/BETA HYDROLASE DOMAIN-CONTAINING PROTEIN"/>
    <property type="match status" value="1"/>
</dbReference>
<protein>
    <submittedName>
        <fullName evidence="1">Alpha/beta hydrolase family protein</fullName>
    </submittedName>
</protein>
<gene>
    <name evidence="1" type="ORF">SV7mr_19500</name>
</gene>
<dbReference type="Gene3D" id="3.40.50.1820">
    <property type="entry name" value="alpha/beta hydrolase"/>
    <property type="match status" value="1"/>
</dbReference>
<name>A0A517STP7_9BACT</name>
<evidence type="ECO:0000313" key="1">
    <source>
        <dbReference type="EMBL" id="QDT59443.1"/>
    </source>
</evidence>